<dbReference type="Proteomes" id="UP000198415">
    <property type="component" value="Unassembled WGS sequence"/>
</dbReference>
<keyword evidence="1" id="KW-0812">Transmembrane</keyword>
<sequence>MSVSGPAIEEEVDVVETFRLSDLAQDIVEAIAPDEAMLLPEVSAAWFDGDLELGDDSSLRWRGGTIGAGLTPDLVVYIVYPLVAGALANAVVPAAQSGWKRLRARRRRHENVVISAEDLRRAEEIRDLILARAAAARIAESRARPLADAAYAALIRRRPPEE</sequence>
<protein>
    <submittedName>
        <fullName evidence="2">Uncharacterized protein</fullName>
    </submittedName>
</protein>
<dbReference type="EMBL" id="FZNR01000026">
    <property type="protein sequence ID" value="SNS86682.1"/>
    <property type="molecule type" value="Genomic_DNA"/>
</dbReference>
<proteinExistence type="predicted"/>
<keyword evidence="1" id="KW-0472">Membrane</keyword>
<reference evidence="2 3" key="1">
    <citation type="submission" date="2017-06" db="EMBL/GenBank/DDBJ databases">
        <authorList>
            <person name="Kim H.J."/>
            <person name="Triplett B.A."/>
        </authorList>
    </citation>
    <scope>NUCLEOTIDE SEQUENCE [LARGE SCALE GENOMIC DNA]</scope>
    <source>
        <strain evidence="2 3">DSM 43151</strain>
    </source>
</reference>
<keyword evidence="3" id="KW-1185">Reference proteome</keyword>
<feature type="transmembrane region" description="Helical" evidence="1">
    <location>
        <begin position="74"/>
        <end position="99"/>
    </location>
</feature>
<evidence type="ECO:0000313" key="2">
    <source>
        <dbReference type="EMBL" id="SNS86682.1"/>
    </source>
</evidence>
<gene>
    <name evidence="2" type="ORF">SAMN06264365_126109</name>
</gene>
<organism evidence="2 3">
    <name type="scientific">Actinoplanes regularis</name>
    <dbReference type="NCBI Taxonomy" id="52697"/>
    <lineage>
        <taxon>Bacteria</taxon>
        <taxon>Bacillati</taxon>
        <taxon>Actinomycetota</taxon>
        <taxon>Actinomycetes</taxon>
        <taxon>Micromonosporales</taxon>
        <taxon>Micromonosporaceae</taxon>
        <taxon>Actinoplanes</taxon>
    </lineage>
</organism>
<accession>A0A239HZS9</accession>
<name>A0A239HZS9_9ACTN</name>
<evidence type="ECO:0000313" key="3">
    <source>
        <dbReference type="Proteomes" id="UP000198415"/>
    </source>
</evidence>
<evidence type="ECO:0000256" key="1">
    <source>
        <dbReference type="SAM" id="Phobius"/>
    </source>
</evidence>
<dbReference type="AlphaFoldDB" id="A0A239HZS9"/>
<keyword evidence="1" id="KW-1133">Transmembrane helix</keyword>